<sequence length="1032" mass="115373">MEIQTDLTNSHLSLHLGTFASTTDSEKAWHIFSLLLSLRRPARPTELASITTLFYTTPQLIEFLCFIPTSPLFLTPNYFVTFSSVGYLAISQFVANSDICLNLLPRFQLGLRLSSYGERQRSEGGQMVKKRKKFMMGNEKLQVGKRRAVSDDFDGKEDDKVVLRLPSVVSNASTQAYFSDGNMSRDITLQSFEPPAVAFDALELEKAMLRTSLLLDSSDELPKFNIGETGYGNEKVTDFFVNRDEVNYASRTGCQFDSLDSRGCQNFLPSISEHRVKAVPFSEMNHVAMLQSPFGSMEDNVNEESSFRKIRFTGTSRLQLYQETQHSQKEVVPVVDPCESGNEDIKFMQSNQEEPHRANDENCLIAMNKIDGLQEDKLLKNISEDCSSMIPSIEKEKVIKLPNSQATLTASGLSVGQNPLAKISHKSKTDQKQAPSQRLHSIDKTLENANAACSPLQKLQTRTDKKPIPMKQHMKYYGHQDMNVKEKKENLDKNREPSVNPSHVSLLEQGQQRVLPNFEPFIVEEEEGSGGYGTVYRARRKSDGVTFAIKCPHVNANRNHVHNELKMLERFGGKNFVIKYEGSFKNGDSDCLVLEHVEHDRPEVLKRDIDVCELQWYGYCMFRALAGLHKQGIVHRDVKPGNFLFNRKACKGYLIDFNLAMDLNQKYGTADKTKLSHDVSLNSVPLSRAISIPPSKSRKILTPKAVELANREQGKVLKPLLISKDTRKKIQNSNHCAEVGSRSAIKSQGADGSGITSAREATSTKTLSAEKFREPLPSQGRKELINLVQEALQGANRGSANVPVSKRKRIAATPAKVDRKFLYITPMPLHSAGGVVGGAGVLKNKGDGKNKREGPCVGTKGFRAPEVLFRSLHQGPKVDIWSAGVTLLYLLAGRTPFAGDPDQNVKEIAKLRGSEDLWEVAKLHGRESSFPAGLLDIKSLPSIKLQDWCKHNNRRPDFLEVIPGSFFDLVDKCLTVNPRLRISAEEALRHEFFTPCHEALRKHRLLRQEASLDSASSCVLLHEQSQKCAEVS</sequence>
<dbReference type="Gene3D" id="1.10.510.10">
    <property type="entry name" value="Transferase(Phosphotransferase) domain 1"/>
    <property type="match status" value="2"/>
</dbReference>
<dbReference type="PANTHER" id="PTHR44167">
    <property type="entry name" value="OVARIAN-SPECIFIC SERINE/THREONINE-PROTEIN KINASE LOK-RELATED"/>
    <property type="match status" value="1"/>
</dbReference>
<reference evidence="10" key="1">
    <citation type="submission" date="2025-08" db="UniProtKB">
        <authorList>
            <consortium name="RefSeq"/>
        </authorList>
    </citation>
    <scope>IDENTIFICATION</scope>
    <source>
        <tissue evidence="10">Leaves</tissue>
    </source>
</reference>
<name>A0ABM4VB30_COFAR</name>
<keyword evidence="9" id="KW-1185">Reference proteome</keyword>
<keyword evidence="3" id="KW-0808">Transferase</keyword>
<keyword evidence="2" id="KW-0723">Serine/threonine-protein kinase</keyword>
<evidence type="ECO:0000259" key="8">
    <source>
        <dbReference type="PROSITE" id="PS50011"/>
    </source>
</evidence>
<evidence type="ECO:0000256" key="4">
    <source>
        <dbReference type="ARBA" id="ARBA00022741"/>
    </source>
</evidence>
<dbReference type="SUPFAM" id="SSF56112">
    <property type="entry name" value="Protein kinase-like (PK-like)"/>
    <property type="match status" value="1"/>
</dbReference>
<evidence type="ECO:0000313" key="9">
    <source>
        <dbReference type="Proteomes" id="UP001652660"/>
    </source>
</evidence>
<dbReference type="PANTHER" id="PTHR44167:SF23">
    <property type="entry name" value="CDC7 KINASE, ISOFORM A-RELATED"/>
    <property type="match status" value="1"/>
</dbReference>
<dbReference type="GeneID" id="140012517"/>
<dbReference type="InterPro" id="IPR000719">
    <property type="entry name" value="Prot_kinase_dom"/>
</dbReference>
<dbReference type="EC" id="2.7.11.1" evidence="1"/>
<feature type="compositionally biased region" description="Polar residues" evidence="7">
    <location>
        <begin position="754"/>
        <end position="766"/>
    </location>
</feature>
<evidence type="ECO:0000313" key="10">
    <source>
        <dbReference type="RefSeq" id="XP_071916731.1"/>
    </source>
</evidence>
<proteinExistence type="predicted"/>
<gene>
    <name evidence="10" type="primary">LOC140012517</name>
</gene>
<dbReference type="PROSITE" id="PS50011">
    <property type="entry name" value="PROTEIN_KINASE_DOM"/>
    <property type="match status" value="1"/>
</dbReference>
<evidence type="ECO:0000256" key="2">
    <source>
        <dbReference type="ARBA" id="ARBA00022527"/>
    </source>
</evidence>
<evidence type="ECO:0000256" key="1">
    <source>
        <dbReference type="ARBA" id="ARBA00012513"/>
    </source>
</evidence>
<evidence type="ECO:0000256" key="6">
    <source>
        <dbReference type="ARBA" id="ARBA00022840"/>
    </source>
</evidence>
<accession>A0ABM4VB30</accession>
<dbReference type="SMART" id="SM00220">
    <property type="entry name" value="S_TKc"/>
    <property type="match status" value="1"/>
</dbReference>
<keyword evidence="4" id="KW-0547">Nucleotide-binding</keyword>
<evidence type="ECO:0000256" key="5">
    <source>
        <dbReference type="ARBA" id="ARBA00022777"/>
    </source>
</evidence>
<feature type="domain" description="Protein kinase" evidence="8">
    <location>
        <begin position="521"/>
        <end position="993"/>
    </location>
</feature>
<dbReference type="InterPro" id="IPR008271">
    <property type="entry name" value="Ser/Thr_kinase_AS"/>
</dbReference>
<dbReference type="Pfam" id="PF00069">
    <property type="entry name" value="Pkinase"/>
    <property type="match status" value="2"/>
</dbReference>
<dbReference type="RefSeq" id="XP_071916731.1">
    <property type="nucleotide sequence ID" value="XM_072060630.1"/>
</dbReference>
<dbReference type="PROSITE" id="PS00108">
    <property type="entry name" value="PROTEIN_KINASE_ST"/>
    <property type="match status" value="1"/>
</dbReference>
<evidence type="ECO:0000256" key="3">
    <source>
        <dbReference type="ARBA" id="ARBA00022679"/>
    </source>
</evidence>
<dbReference type="Proteomes" id="UP001652660">
    <property type="component" value="Chromosome 8e"/>
</dbReference>
<keyword evidence="5" id="KW-0418">Kinase</keyword>
<dbReference type="InterPro" id="IPR011009">
    <property type="entry name" value="Kinase-like_dom_sf"/>
</dbReference>
<protein>
    <recommendedName>
        <fullName evidence="1">non-specific serine/threonine protein kinase</fullName>
        <ecNumber evidence="1">2.7.11.1</ecNumber>
    </recommendedName>
</protein>
<keyword evidence="6" id="KW-0067">ATP-binding</keyword>
<organism evidence="9 10">
    <name type="scientific">Coffea arabica</name>
    <name type="common">Arabian coffee</name>
    <dbReference type="NCBI Taxonomy" id="13443"/>
    <lineage>
        <taxon>Eukaryota</taxon>
        <taxon>Viridiplantae</taxon>
        <taxon>Streptophyta</taxon>
        <taxon>Embryophyta</taxon>
        <taxon>Tracheophyta</taxon>
        <taxon>Spermatophyta</taxon>
        <taxon>Magnoliopsida</taxon>
        <taxon>eudicotyledons</taxon>
        <taxon>Gunneridae</taxon>
        <taxon>Pentapetalae</taxon>
        <taxon>asterids</taxon>
        <taxon>lamiids</taxon>
        <taxon>Gentianales</taxon>
        <taxon>Rubiaceae</taxon>
        <taxon>Ixoroideae</taxon>
        <taxon>Gardenieae complex</taxon>
        <taxon>Bertiereae - Coffeeae clade</taxon>
        <taxon>Coffeeae</taxon>
        <taxon>Coffea</taxon>
    </lineage>
</organism>
<evidence type="ECO:0000256" key="7">
    <source>
        <dbReference type="SAM" id="MobiDB-lite"/>
    </source>
</evidence>
<feature type="region of interest" description="Disordered" evidence="7">
    <location>
        <begin position="741"/>
        <end position="766"/>
    </location>
</feature>